<keyword evidence="2" id="KW-1185">Reference proteome</keyword>
<organism evidence="1 2">
    <name type="scientific">Nezara viridula</name>
    <name type="common">Southern green stink bug</name>
    <name type="synonym">Cimex viridulus</name>
    <dbReference type="NCBI Taxonomy" id="85310"/>
    <lineage>
        <taxon>Eukaryota</taxon>
        <taxon>Metazoa</taxon>
        <taxon>Ecdysozoa</taxon>
        <taxon>Arthropoda</taxon>
        <taxon>Hexapoda</taxon>
        <taxon>Insecta</taxon>
        <taxon>Pterygota</taxon>
        <taxon>Neoptera</taxon>
        <taxon>Paraneoptera</taxon>
        <taxon>Hemiptera</taxon>
        <taxon>Heteroptera</taxon>
        <taxon>Panheteroptera</taxon>
        <taxon>Pentatomomorpha</taxon>
        <taxon>Pentatomoidea</taxon>
        <taxon>Pentatomidae</taxon>
        <taxon>Pentatominae</taxon>
        <taxon>Nezara</taxon>
    </lineage>
</organism>
<evidence type="ECO:0000313" key="2">
    <source>
        <dbReference type="Proteomes" id="UP001152798"/>
    </source>
</evidence>
<dbReference type="EMBL" id="OV725077">
    <property type="protein sequence ID" value="CAH1390449.1"/>
    <property type="molecule type" value="Genomic_DNA"/>
</dbReference>
<gene>
    <name evidence="1" type="ORF">NEZAVI_LOCUS1652</name>
</gene>
<accession>A0A9P0GWI3</accession>
<protein>
    <submittedName>
        <fullName evidence="1">Uncharacterized protein</fullName>
    </submittedName>
</protein>
<dbReference type="Proteomes" id="UP001152798">
    <property type="component" value="Chromosome 1"/>
</dbReference>
<reference evidence="1" key="1">
    <citation type="submission" date="2022-01" db="EMBL/GenBank/DDBJ databases">
        <authorList>
            <person name="King R."/>
        </authorList>
    </citation>
    <scope>NUCLEOTIDE SEQUENCE</scope>
</reference>
<name>A0A9P0GWI3_NEZVI</name>
<proteinExistence type="predicted"/>
<sequence>MINGAVPIVLAKLMTAACDLARQSQTLLHDRQRDPGARRASVFQLVGFELPPQQAGQWQHHPQLLQRCRWPSSSVLSLRVQVVISFCRAC</sequence>
<evidence type="ECO:0000313" key="1">
    <source>
        <dbReference type="EMBL" id="CAH1390449.1"/>
    </source>
</evidence>
<dbReference type="AlphaFoldDB" id="A0A9P0GWI3"/>